<evidence type="ECO:0000259" key="2">
    <source>
        <dbReference type="Pfam" id="PF04859"/>
    </source>
</evidence>
<evidence type="ECO:0000313" key="5">
    <source>
        <dbReference type="Proteomes" id="UP001642360"/>
    </source>
</evidence>
<dbReference type="AlphaFoldDB" id="A0ABC8UZN8"/>
<evidence type="ECO:0000256" key="1">
    <source>
        <dbReference type="SAM" id="Coils"/>
    </source>
</evidence>
<organism evidence="4 5">
    <name type="scientific">Ilex paraguariensis</name>
    <name type="common">yerba mate</name>
    <dbReference type="NCBI Taxonomy" id="185542"/>
    <lineage>
        <taxon>Eukaryota</taxon>
        <taxon>Viridiplantae</taxon>
        <taxon>Streptophyta</taxon>
        <taxon>Embryophyta</taxon>
        <taxon>Tracheophyta</taxon>
        <taxon>Spermatophyta</taxon>
        <taxon>Magnoliopsida</taxon>
        <taxon>eudicotyledons</taxon>
        <taxon>Gunneridae</taxon>
        <taxon>Pentapetalae</taxon>
        <taxon>asterids</taxon>
        <taxon>campanulids</taxon>
        <taxon>Aquifoliales</taxon>
        <taxon>Aquifoliaceae</taxon>
        <taxon>Ilex</taxon>
    </lineage>
</organism>
<dbReference type="Pfam" id="PF24994">
    <property type="entry name" value="GIL1_IRKI_C"/>
    <property type="match status" value="1"/>
</dbReference>
<keyword evidence="1" id="KW-0175">Coiled coil</keyword>
<name>A0ABC8UZN8_9AQUA</name>
<dbReference type="InterPro" id="IPR056813">
    <property type="entry name" value="GIL1_IRKI_C"/>
</dbReference>
<evidence type="ECO:0008006" key="6">
    <source>
        <dbReference type="Google" id="ProtNLM"/>
    </source>
</evidence>
<comment type="caution">
    <text evidence="4">The sequence shown here is derived from an EMBL/GenBank/DDBJ whole genome shotgun (WGS) entry which is preliminary data.</text>
</comment>
<reference evidence="4 5" key="1">
    <citation type="submission" date="2024-02" db="EMBL/GenBank/DDBJ databases">
        <authorList>
            <person name="Vignale AGUSTIN F."/>
            <person name="Sosa J E."/>
            <person name="Modenutti C."/>
        </authorList>
    </citation>
    <scope>NUCLEOTIDE SEQUENCE [LARGE SCALE GENOMIC DNA]</scope>
</reference>
<protein>
    <recommendedName>
        <fullName evidence="6">DUF641 domain-containing protein</fullName>
    </recommendedName>
</protein>
<keyword evidence="5" id="KW-1185">Reference proteome</keyword>
<gene>
    <name evidence="4" type="ORF">ILEXP_LOCUS57045</name>
</gene>
<dbReference type="Pfam" id="PF04859">
    <property type="entry name" value="DUF641"/>
    <property type="match status" value="1"/>
</dbReference>
<sequence length="473" mass="53412">MVVMDGPSKQPQISEMFQKFALAFKTKTFEFFADDEAETAATTPAAEDNYFSLLDSAEGFITDQKVIIIKPDQTHQPSAPNSNTHFTETLISSLFANISCFEASYLQFQTAHVPIDEKALAVADRSLVSTLEKLTELRRLYGNSRKNPKFDFDIPTGSCLEAQVQENQSKLRALETMVNQLQSDMDVKDDDILLLRKKFQEIENSNSKLSKRLGKNLKQHLGTEVLCTIRVFDSMLREACKTLHCFSKLLVGLMKKAGWDLDLAANSVYPDVDYVKTGHNRYALLSYVCLGMFRAFDLDDFGSSENEIVCNGHVSISGKNDDSLEQLVEHVSGNPMEFLSKNPKCDFSRFCERKYEQLIHPAMESSIFSNMDRKDVVLDSWKSLSVFYESFVKMSSSMWLLHKLARSFNPVVEIFQVERGVEFSMVYMEDVTRKGVSPGNSRPKVGFTVVPGFKIGKTVIQSKVYLTGLKCAE</sequence>
<feature type="domain" description="GIL1/IRKI C-terminal" evidence="3">
    <location>
        <begin position="414"/>
        <end position="465"/>
    </location>
</feature>
<dbReference type="InterPro" id="IPR006943">
    <property type="entry name" value="DUF641_pln"/>
</dbReference>
<dbReference type="EMBL" id="CAUOFW020009613">
    <property type="protein sequence ID" value="CAK9186550.1"/>
    <property type="molecule type" value="Genomic_DNA"/>
</dbReference>
<accession>A0ABC8UZN8</accession>
<feature type="coiled-coil region" evidence="1">
    <location>
        <begin position="164"/>
        <end position="191"/>
    </location>
</feature>
<evidence type="ECO:0000313" key="4">
    <source>
        <dbReference type="EMBL" id="CAK9186550.1"/>
    </source>
</evidence>
<dbReference type="PANTHER" id="PTHR31161">
    <property type="entry name" value="PROTEIN GRAVITROPIC IN THE LIGHT 1"/>
    <property type="match status" value="1"/>
</dbReference>
<dbReference type="Proteomes" id="UP001642360">
    <property type="component" value="Unassembled WGS sequence"/>
</dbReference>
<feature type="domain" description="DUF641" evidence="2">
    <location>
        <begin position="83"/>
        <end position="212"/>
    </location>
</feature>
<evidence type="ECO:0000259" key="3">
    <source>
        <dbReference type="Pfam" id="PF24994"/>
    </source>
</evidence>
<proteinExistence type="predicted"/>
<dbReference type="InterPro" id="IPR040225">
    <property type="entry name" value="GIL1-like"/>
</dbReference>